<organism evidence="3 4">
    <name type="scientific">Trichococcus palustris</name>
    <dbReference type="NCBI Taxonomy" id="140314"/>
    <lineage>
        <taxon>Bacteria</taxon>
        <taxon>Bacillati</taxon>
        <taxon>Bacillota</taxon>
        <taxon>Bacilli</taxon>
        <taxon>Lactobacillales</taxon>
        <taxon>Carnobacteriaceae</taxon>
        <taxon>Trichococcus</taxon>
    </lineage>
</organism>
<dbReference type="RefSeq" id="WP_177194423.1">
    <property type="nucleotide sequence ID" value="NZ_FJNE01000008.1"/>
</dbReference>
<evidence type="ECO:0000259" key="2">
    <source>
        <dbReference type="Pfam" id="PF04892"/>
    </source>
</evidence>
<feature type="transmembrane region" description="Helical" evidence="1">
    <location>
        <begin position="158"/>
        <end position="177"/>
    </location>
</feature>
<dbReference type="STRING" id="140314.SAMN04488076_107114"/>
<feature type="transmembrane region" description="Helical" evidence="1">
    <location>
        <begin position="124"/>
        <end position="146"/>
    </location>
</feature>
<protein>
    <recommendedName>
        <fullName evidence="2">VanZ-like domain-containing protein</fullName>
    </recommendedName>
</protein>
<keyword evidence="1" id="KW-0812">Transmembrane</keyword>
<keyword evidence="1" id="KW-1133">Transmembrane helix</keyword>
<dbReference type="PANTHER" id="PTHR36834:SF1">
    <property type="entry name" value="INTEGRAL MEMBRANE PROTEIN"/>
    <property type="match status" value="1"/>
</dbReference>
<dbReference type="Proteomes" id="UP000242754">
    <property type="component" value="Unassembled WGS sequence"/>
</dbReference>
<dbReference type="AlphaFoldDB" id="A0A143YUM2"/>
<dbReference type="InterPro" id="IPR053150">
    <property type="entry name" value="Teicoplanin_resist-assoc"/>
</dbReference>
<feature type="transmembrane region" description="Helical" evidence="1">
    <location>
        <begin position="68"/>
        <end position="85"/>
    </location>
</feature>
<proteinExistence type="predicted"/>
<accession>A0A143YUM2</accession>
<name>A0A143YUM2_9LACT</name>
<evidence type="ECO:0000256" key="1">
    <source>
        <dbReference type="SAM" id="Phobius"/>
    </source>
</evidence>
<keyword evidence="1" id="KW-0472">Membrane</keyword>
<dbReference type="EMBL" id="FJNE01000008">
    <property type="protein sequence ID" value="CZQ99094.1"/>
    <property type="molecule type" value="Genomic_DNA"/>
</dbReference>
<sequence>MIFLQGLYDYVAASFELSINHFPLIRLIFTSVDKTILYYLIWFAYRACYLLIQKRKTGKSFSFSREGILHLLFIYIVLLLQLTVFRNEETFFTVEYHKIDWTAVHLVPLVDTIKLFYGDSGFSAYYNSLGNVFWFMPLGFFGKYLLKERCSFYKTVWMGFAFSCAIEFLQLIFQTGVTHIDDVLFNTWGTAIGYGLLLLMERFRNRQKIT</sequence>
<gene>
    <name evidence="3" type="ORF">Tpal_2324</name>
</gene>
<dbReference type="InterPro" id="IPR006976">
    <property type="entry name" value="VanZ-like"/>
</dbReference>
<feature type="transmembrane region" description="Helical" evidence="1">
    <location>
        <begin position="183"/>
        <end position="200"/>
    </location>
</feature>
<evidence type="ECO:0000313" key="4">
    <source>
        <dbReference type="Proteomes" id="UP000242754"/>
    </source>
</evidence>
<feature type="domain" description="VanZ-like" evidence="2">
    <location>
        <begin position="73"/>
        <end position="200"/>
    </location>
</feature>
<evidence type="ECO:0000313" key="3">
    <source>
        <dbReference type="EMBL" id="CZQ99094.1"/>
    </source>
</evidence>
<keyword evidence="4" id="KW-1185">Reference proteome</keyword>
<dbReference type="PANTHER" id="PTHR36834">
    <property type="entry name" value="MEMBRANE PROTEIN-RELATED"/>
    <property type="match status" value="1"/>
</dbReference>
<dbReference type="Pfam" id="PF04892">
    <property type="entry name" value="VanZ"/>
    <property type="match status" value="1"/>
</dbReference>
<reference evidence="3 4" key="1">
    <citation type="submission" date="2016-02" db="EMBL/GenBank/DDBJ databases">
        <authorList>
            <person name="Wen L."/>
            <person name="He K."/>
            <person name="Yang H."/>
        </authorList>
    </citation>
    <scope>NUCLEOTIDE SEQUENCE [LARGE SCALE GENOMIC DNA]</scope>
    <source>
        <strain evidence="3">Trichococcus palustris</strain>
    </source>
</reference>